<dbReference type="Gene3D" id="1.10.630.10">
    <property type="entry name" value="Cytochrome P450"/>
    <property type="match status" value="1"/>
</dbReference>
<dbReference type="InterPro" id="IPR001128">
    <property type="entry name" value="Cyt_P450"/>
</dbReference>
<dbReference type="PRINTS" id="PR00359">
    <property type="entry name" value="BP450"/>
</dbReference>
<comment type="similarity">
    <text evidence="1 2">Belongs to the cytochrome P450 family.</text>
</comment>
<keyword evidence="2" id="KW-0349">Heme</keyword>
<dbReference type="InterPro" id="IPR002397">
    <property type="entry name" value="Cyt_P450_B"/>
</dbReference>
<protein>
    <submittedName>
        <fullName evidence="3">Cytochrome P450</fullName>
    </submittedName>
</protein>
<organism evidence="3 4">
    <name type="scientific">Amycolatopsis silviterrae</name>
    <dbReference type="NCBI Taxonomy" id="1656914"/>
    <lineage>
        <taxon>Bacteria</taxon>
        <taxon>Bacillati</taxon>
        <taxon>Actinomycetota</taxon>
        <taxon>Actinomycetes</taxon>
        <taxon>Pseudonocardiales</taxon>
        <taxon>Pseudonocardiaceae</taxon>
        <taxon>Amycolatopsis</taxon>
    </lineage>
</organism>
<dbReference type="PRINTS" id="PR00385">
    <property type="entry name" value="P450"/>
</dbReference>
<dbReference type="PANTHER" id="PTHR46696:SF6">
    <property type="entry name" value="P450, PUTATIVE (EUROFUNG)-RELATED"/>
    <property type="match status" value="1"/>
</dbReference>
<keyword evidence="2" id="KW-0479">Metal-binding</keyword>
<keyword evidence="2" id="KW-0408">Iron</keyword>
<comment type="caution">
    <text evidence="3">The sequence shown here is derived from an EMBL/GenBank/DDBJ whole genome shotgun (WGS) entry which is preliminary data.</text>
</comment>
<dbReference type="InterPro" id="IPR036396">
    <property type="entry name" value="Cyt_P450_sf"/>
</dbReference>
<reference evidence="4" key="1">
    <citation type="journal article" date="2019" name="Int. J. Syst. Evol. Microbiol.">
        <title>The Global Catalogue of Microorganisms (GCM) 10K type strain sequencing project: providing services to taxonomists for standard genome sequencing and annotation.</title>
        <authorList>
            <consortium name="The Broad Institute Genomics Platform"/>
            <consortium name="The Broad Institute Genome Sequencing Center for Infectious Disease"/>
            <person name="Wu L."/>
            <person name="Ma J."/>
        </authorList>
    </citation>
    <scope>NUCLEOTIDE SEQUENCE [LARGE SCALE GENOMIC DNA]</scope>
    <source>
        <strain evidence="4">CGMCC 4.7641</strain>
    </source>
</reference>
<dbReference type="Pfam" id="PF00067">
    <property type="entry name" value="p450"/>
    <property type="match status" value="1"/>
</dbReference>
<dbReference type="PROSITE" id="PS00086">
    <property type="entry name" value="CYTOCHROME_P450"/>
    <property type="match status" value="1"/>
</dbReference>
<keyword evidence="2" id="KW-0503">Monooxygenase</keyword>
<dbReference type="CDD" id="cd11031">
    <property type="entry name" value="Cyp158A-like"/>
    <property type="match status" value="1"/>
</dbReference>
<evidence type="ECO:0000256" key="1">
    <source>
        <dbReference type="ARBA" id="ARBA00010617"/>
    </source>
</evidence>
<dbReference type="RefSeq" id="WP_378301530.1">
    <property type="nucleotide sequence ID" value="NZ_JBHUKS010000004.1"/>
</dbReference>
<name>A0ABW5H1K6_9PSEU</name>
<keyword evidence="2" id="KW-0560">Oxidoreductase</keyword>
<dbReference type="EMBL" id="JBHUKS010000004">
    <property type="protein sequence ID" value="MFD2467137.1"/>
    <property type="molecule type" value="Genomic_DNA"/>
</dbReference>
<dbReference type="PANTHER" id="PTHR46696">
    <property type="entry name" value="P450, PUTATIVE (EUROFUNG)-RELATED"/>
    <property type="match status" value="1"/>
</dbReference>
<evidence type="ECO:0000256" key="2">
    <source>
        <dbReference type="RuleBase" id="RU000461"/>
    </source>
</evidence>
<dbReference type="SUPFAM" id="SSF48264">
    <property type="entry name" value="Cytochrome P450"/>
    <property type="match status" value="1"/>
</dbReference>
<keyword evidence="4" id="KW-1185">Reference proteome</keyword>
<proteinExistence type="inferred from homology"/>
<gene>
    <name evidence="3" type="ORF">ACFSVL_07030</name>
</gene>
<sequence>MNQPLPTGPFPRPDLLALAPAVREMQDRCPVSRFRTMVGDEAWMVTGFDEAKQLFTDARLTRSHPDPENAPKLTYSALVDGSGWEYEDSQSELDNEAAMHALLSKAFSAKRMAALQPWIEGQVDRLLAAMAGHGPPADLIESLAGPLPALVIFELLGVPRADHERFLKWSRQSADATDAQTSRAAMENLFAGMGDLLARKRAEPAEDVLSDLAAACESGALTMAEASTTAGGLLFAGNSTTGDVIQWGVLHLLANPDQVEALRQDPALLASAVEEILRRRMTGGDTLAHYADSDIEIGGVTIKTGDAVVINFVGANHDPRAFPWPERFDIARNPNQHLAFGHGRHLCVGRNLARGELRAVFGSLFARFPALRLAVPVDQLRPNDNPIVGGLRELPVEW</sequence>
<evidence type="ECO:0000313" key="3">
    <source>
        <dbReference type="EMBL" id="MFD2467137.1"/>
    </source>
</evidence>
<accession>A0ABW5H1K6</accession>
<evidence type="ECO:0000313" key="4">
    <source>
        <dbReference type="Proteomes" id="UP001597483"/>
    </source>
</evidence>
<dbReference type="InterPro" id="IPR017972">
    <property type="entry name" value="Cyt_P450_CS"/>
</dbReference>
<dbReference type="Proteomes" id="UP001597483">
    <property type="component" value="Unassembled WGS sequence"/>
</dbReference>